<dbReference type="GO" id="GO:0008236">
    <property type="term" value="F:serine-type peptidase activity"/>
    <property type="evidence" value="ECO:0007669"/>
    <property type="project" value="InterPro"/>
</dbReference>
<name>A0A1L6JD22_9SPHN</name>
<dbReference type="InterPro" id="IPR005151">
    <property type="entry name" value="Tail-specific_protease"/>
</dbReference>
<reference evidence="5" key="2">
    <citation type="submission" date="2016-12" db="EMBL/GenBank/DDBJ databases">
        <title>Whole genome sequencing of Sphingomonas sp. ABOJV.</title>
        <authorList>
            <person name="Conlan S."/>
            <person name="Thomas P.J."/>
            <person name="Mullikin J."/>
            <person name="Palmore T.N."/>
            <person name="Frank K.M."/>
            <person name="Segre J.A."/>
        </authorList>
    </citation>
    <scope>NUCLEOTIDE SEQUENCE [LARGE SCALE GENOMIC DNA]</scope>
    <source>
        <strain evidence="5">ABOJV</strain>
    </source>
</reference>
<dbReference type="Gene3D" id="3.30.750.44">
    <property type="match status" value="1"/>
</dbReference>
<evidence type="ECO:0000313" key="4">
    <source>
        <dbReference type="EMBL" id="RSV06166.1"/>
    </source>
</evidence>
<keyword evidence="5" id="KW-1185">Reference proteome</keyword>
<evidence type="ECO:0000313" key="3">
    <source>
        <dbReference type="EMBL" id="APR53822.1"/>
    </source>
</evidence>
<dbReference type="CDD" id="cd07563">
    <property type="entry name" value="Peptidase_S41_IRBP"/>
    <property type="match status" value="1"/>
</dbReference>
<dbReference type="SMART" id="SM00245">
    <property type="entry name" value="TSPc"/>
    <property type="match status" value="1"/>
</dbReference>
<feature type="chain" id="PRO_5041797920" evidence="1">
    <location>
        <begin position="22"/>
        <end position="441"/>
    </location>
</feature>
<proteinExistence type="predicted"/>
<evidence type="ECO:0000313" key="6">
    <source>
        <dbReference type="Proteomes" id="UP000286681"/>
    </source>
</evidence>
<dbReference type="GO" id="GO:0006508">
    <property type="term" value="P:proteolysis"/>
    <property type="evidence" value="ECO:0007669"/>
    <property type="project" value="InterPro"/>
</dbReference>
<dbReference type="PANTHER" id="PTHR11261:SF3">
    <property type="entry name" value="RETINOL-BINDING PROTEIN 3"/>
    <property type="match status" value="1"/>
</dbReference>
<accession>A0A1L6JD22</accession>
<dbReference type="EMBL" id="QQWO01000003">
    <property type="protein sequence ID" value="RSV06166.1"/>
    <property type="molecule type" value="Genomic_DNA"/>
</dbReference>
<dbReference type="Proteomes" id="UP000185161">
    <property type="component" value="Chromosome"/>
</dbReference>
<dbReference type="Proteomes" id="UP000286681">
    <property type="component" value="Unassembled WGS sequence"/>
</dbReference>
<dbReference type="SUPFAM" id="SSF52096">
    <property type="entry name" value="ClpP/crotonase"/>
    <property type="match status" value="1"/>
</dbReference>
<dbReference type="STRING" id="93064.BRX40_16615"/>
<protein>
    <submittedName>
        <fullName evidence="4">Peptidase S41</fullName>
    </submittedName>
</protein>
<dbReference type="InterPro" id="IPR029045">
    <property type="entry name" value="ClpP/crotonase-like_dom_sf"/>
</dbReference>
<sequence>MAKRMRTTLLAATAWLLSVAAADEAPLTPSEKRTVIEQLGATLEANYVFSDKVKGIVAKLRERLDAGHYDAASGKQALARMLSEDLVTASGDLHFFVGVDPAFVASFAARKDPIRATALREQDRRNAARENFGFTDLRRLDGNIAYVGLSHFADPELGYDAAAAAMRFIENSDAVIYDLRYNNGGHLEMAQLLASQLFRGDKDQALFDYYYNEDGRRIERGQWVLPALPAGRLTGKPVYILTASTSFSAAEWFAYTLRKLGRARLIGGRTAGGAHPVDRKPVGTDFFVQVPIGQIRDPVDHGDFEGKGVMPDHAVASSDALPLAHRLALAHLARADPARRAEADWLAPVLAARAKPVQIAPADLKQLAGRYEGRRIELVDGKPSYVWRDRFRLALEPLGSDLFAIEGVSDFRLRVVRKGRRIAALERINRDGTTQGYARLE</sequence>
<reference evidence="4 6" key="3">
    <citation type="submission" date="2018-07" db="EMBL/GenBank/DDBJ databases">
        <title>Genomic and Epidemiologic Investigation of an Indolent Hospital Outbreak.</title>
        <authorList>
            <person name="Johnson R.C."/>
            <person name="Deming C."/>
            <person name="Conlan S."/>
            <person name="Zellmer C.J."/>
            <person name="Michelin A.V."/>
            <person name="Lee-Lin S."/>
            <person name="Thomas P.J."/>
            <person name="Park M."/>
            <person name="Weingarten R.A."/>
            <person name="Less J."/>
            <person name="Dekker J.P."/>
            <person name="Frank K.M."/>
            <person name="Musser K.A."/>
            <person name="Mcquiston J.R."/>
            <person name="Henderson D.K."/>
            <person name="Lau A.F."/>
            <person name="Palmore T.N."/>
            <person name="Segre J.A."/>
        </authorList>
    </citation>
    <scope>NUCLEOTIDE SEQUENCE [LARGE SCALE GENOMIC DNA]</scope>
    <source>
        <strain evidence="4 6">SK-NIH.Env10_0317</strain>
    </source>
</reference>
<dbReference type="Pfam" id="PF11918">
    <property type="entry name" value="Peptidase_S41_N"/>
    <property type="match status" value="1"/>
</dbReference>
<dbReference type="KEGG" id="skr:BRX40_16615"/>
<dbReference type="AlphaFoldDB" id="A0A1L6JD22"/>
<dbReference type="Pfam" id="PF03572">
    <property type="entry name" value="Peptidase_S41"/>
    <property type="match status" value="1"/>
</dbReference>
<dbReference type="EMBL" id="CP018820">
    <property type="protein sequence ID" value="APR53822.1"/>
    <property type="molecule type" value="Genomic_DNA"/>
</dbReference>
<evidence type="ECO:0000256" key="1">
    <source>
        <dbReference type="SAM" id="SignalP"/>
    </source>
</evidence>
<evidence type="ECO:0000259" key="2">
    <source>
        <dbReference type="SMART" id="SM00245"/>
    </source>
</evidence>
<evidence type="ECO:0000313" key="5">
    <source>
        <dbReference type="Proteomes" id="UP000185161"/>
    </source>
</evidence>
<dbReference type="Gene3D" id="3.90.226.10">
    <property type="entry name" value="2-enoyl-CoA Hydratase, Chain A, domain 1"/>
    <property type="match status" value="1"/>
</dbReference>
<feature type="signal peptide" evidence="1">
    <location>
        <begin position="1"/>
        <end position="21"/>
    </location>
</feature>
<organism evidence="3 5">
    <name type="scientific">Sphingomonas koreensis</name>
    <dbReference type="NCBI Taxonomy" id="93064"/>
    <lineage>
        <taxon>Bacteria</taxon>
        <taxon>Pseudomonadati</taxon>
        <taxon>Pseudomonadota</taxon>
        <taxon>Alphaproteobacteria</taxon>
        <taxon>Sphingomonadales</taxon>
        <taxon>Sphingomonadaceae</taxon>
        <taxon>Sphingomonas</taxon>
    </lineage>
</organism>
<reference evidence="3" key="1">
    <citation type="submission" date="2016-12" db="EMBL/GenBank/DDBJ databases">
        <title>Whole genome sequencing of Sphingomonas koreensis.</title>
        <authorList>
            <person name="Conlan S."/>
            <person name="Thomas P.J."/>
            <person name="Mullikin J."/>
            <person name="Palmore T.N."/>
            <person name="Frank K.M."/>
            <person name="Segre J.A."/>
        </authorList>
    </citation>
    <scope>NUCLEOTIDE SEQUENCE</scope>
    <source>
        <strain evidence="3">ABOJV</strain>
    </source>
</reference>
<gene>
    <name evidence="3" type="ORF">BRX40_16615</name>
    <name evidence="4" type="ORF">CA257_04395</name>
</gene>
<feature type="domain" description="Tail specific protease" evidence="2">
    <location>
        <begin position="111"/>
        <end position="316"/>
    </location>
</feature>
<dbReference type="PANTHER" id="PTHR11261">
    <property type="entry name" value="INTERPHOTORECEPTOR RETINOID-BINDING PROTEIN"/>
    <property type="match status" value="1"/>
</dbReference>
<keyword evidence="1" id="KW-0732">Signal</keyword>
<dbReference type="OrthoDB" id="9758793at2"/>